<evidence type="ECO:0000313" key="1">
    <source>
        <dbReference type="EMBL" id="MFC5154020.1"/>
    </source>
</evidence>
<gene>
    <name evidence="1" type="ORF">ACFPRH_20000</name>
</gene>
<proteinExistence type="predicted"/>
<dbReference type="Proteomes" id="UP001596160">
    <property type="component" value="Unassembled WGS sequence"/>
</dbReference>
<name>A0ABW0AMV6_9ACTN</name>
<dbReference type="EMBL" id="JBHSKP010000013">
    <property type="protein sequence ID" value="MFC5154020.1"/>
    <property type="molecule type" value="Genomic_DNA"/>
</dbReference>
<protein>
    <submittedName>
        <fullName evidence="1">Uncharacterized protein</fullName>
    </submittedName>
</protein>
<organism evidence="1 2">
    <name type="scientific">Streptomyces amakusaensis</name>
    <dbReference type="NCBI Taxonomy" id="67271"/>
    <lineage>
        <taxon>Bacteria</taxon>
        <taxon>Bacillati</taxon>
        <taxon>Actinomycetota</taxon>
        <taxon>Actinomycetes</taxon>
        <taxon>Kitasatosporales</taxon>
        <taxon>Streptomycetaceae</taxon>
        <taxon>Streptomyces</taxon>
    </lineage>
</organism>
<accession>A0ABW0AMV6</accession>
<reference evidence="2" key="1">
    <citation type="journal article" date="2019" name="Int. J. Syst. Evol. Microbiol.">
        <title>The Global Catalogue of Microorganisms (GCM) 10K type strain sequencing project: providing services to taxonomists for standard genome sequencing and annotation.</title>
        <authorList>
            <consortium name="The Broad Institute Genomics Platform"/>
            <consortium name="The Broad Institute Genome Sequencing Center for Infectious Disease"/>
            <person name="Wu L."/>
            <person name="Ma J."/>
        </authorList>
    </citation>
    <scope>NUCLEOTIDE SEQUENCE [LARGE SCALE GENOMIC DNA]</scope>
    <source>
        <strain evidence="2">PCU 266</strain>
    </source>
</reference>
<comment type="caution">
    <text evidence="1">The sequence shown here is derived from an EMBL/GenBank/DDBJ whole genome shotgun (WGS) entry which is preliminary data.</text>
</comment>
<evidence type="ECO:0000313" key="2">
    <source>
        <dbReference type="Proteomes" id="UP001596160"/>
    </source>
</evidence>
<keyword evidence="2" id="KW-1185">Reference proteome</keyword>
<sequence>MHAFDQDSAQQQGEDGWPTDIEAYGWAAHRRDRSMWEAFLPVRAHAAQLLGTATAQLGLLPEESRKHWASKIAALERAIGTLESEHNRLLERLRDHLAGSRPALDAVDLMVTECLDEAWPALDSWAAGGHAVIELNTMLHPGSAPPRAPQPALRLVSGGIVPPDAPGRSHGSRR</sequence>
<dbReference type="RefSeq" id="WP_344480463.1">
    <property type="nucleotide sequence ID" value="NZ_BAAASB010000014.1"/>
</dbReference>